<comment type="caution">
    <text evidence="1">The sequence shown here is derived from an EMBL/GenBank/DDBJ whole genome shotgun (WGS) entry which is preliminary data.</text>
</comment>
<proteinExistence type="predicted"/>
<reference evidence="1 2" key="1">
    <citation type="journal article" date="2021" name="Sci. Rep.">
        <title>The genome of the diatom Chaetoceros tenuissimus carries an ancient integrated fragment of an extant virus.</title>
        <authorList>
            <person name="Hongo Y."/>
            <person name="Kimura K."/>
            <person name="Takaki Y."/>
            <person name="Yoshida Y."/>
            <person name="Baba S."/>
            <person name="Kobayashi G."/>
            <person name="Nagasaki K."/>
            <person name="Hano T."/>
            <person name="Tomaru Y."/>
        </authorList>
    </citation>
    <scope>NUCLEOTIDE SEQUENCE [LARGE SCALE GENOMIC DNA]</scope>
    <source>
        <strain evidence="1 2">NIES-3715</strain>
    </source>
</reference>
<evidence type="ECO:0000313" key="1">
    <source>
        <dbReference type="EMBL" id="GFH48993.1"/>
    </source>
</evidence>
<name>A0AAD3H3T0_9STRA</name>
<dbReference type="AlphaFoldDB" id="A0AAD3H3T0"/>
<sequence>MSKQKIEGDQMFVCHGSEANDKIYEVAKGFVPRLWMKIKNFPGWARRDIGGDDLTGAKYIEPYKEFIKQCVEEGNRRSDMKWSAAKIQERIVLDNPRKFKIPSTHEIQLCINSTLQQAKQESQSVSRRPRNTIEELPDDECQCYIQEYLKKGNFDKMPEEKYKAFVGQFPAREGDRSKEQKKRVKAQLKKIDNAHTNKAYESIM</sequence>
<accession>A0AAD3H3T0</accession>
<protein>
    <submittedName>
        <fullName evidence="1">Uncharacterized protein</fullName>
    </submittedName>
</protein>
<gene>
    <name evidence="1" type="ORF">CTEN210_05469</name>
</gene>
<organism evidence="1 2">
    <name type="scientific">Chaetoceros tenuissimus</name>
    <dbReference type="NCBI Taxonomy" id="426638"/>
    <lineage>
        <taxon>Eukaryota</taxon>
        <taxon>Sar</taxon>
        <taxon>Stramenopiles</taxon>
        <taxon>Ochrophyta</taxon>
        <taxon>Bacillariophyta</taxon>
        <taxon>Coscinodiscophyceae</taxon>
        <taxon>Chaetocerotophycidae</taxon>
        <taxon>Chaetocerotales</taxon>
        <taxon>Chaetocerotaceae</taxon>
        <taxon>Chaetoceros</taxon>
    </lineage>
</organism>
<dbReference type="Proteomes" id="UP001054902">
    <property type="component" value="Unassembled WGS sequence"/>
</dbReference>
<evidence type="ECO:0000313" key="2">
    <source>
        <dbReference type="Proteomes" id="UP001054902"/>
    </source>
</evidence>
<keyword evidence="2" id="KW-1185">Reference proteome</keyword>
<dbReference type="EMBL" id="BLLK01000029">
    <property type="protein sequence ID" value="GFH48993.1"/>
    <property type="molecule type" value="Genomic_DNA"/>
</dbReference>